<dbReference type="EMBL" id="FN653019">
    <property type="protein sequence ID" value="CBY22779.1"/>
    <property type="molecule type" value="Genomic_DNA"/>
</dbReference>
<dbReference type="GO" id="GO:0004359">
    <property type="term" value="F:glutaminase activity"/>
    <property type="evidence" value="ECO:0007669"/>
    <property type="project" value="UniProtKB-EC"/>
</dbReference>
<dbReference type="InterPro" id="IPR015868">
    <property type="entry name" value="Glutaminase"/>
</dbReference>
<comment type="subunit">
    <text evidence="2">Homotetramer.</text>
</comment>
<dbReference type="PANTHER" id="PTHR12544">
    <property type="entry name" value="GLUTAMINASE"/>
    <property type="match status" value="1"/>
</dbReference>
<keyword evidence="6" id="KW-0040">ANK repeat</keyword>
<feature type="domain" description="Glutaminase EF-hand" evidence="8">
    <location>
        <begin position="110"/>
        <end position="195"/>
    </location>
</feature>
<evidence type="ECO:0000256" key="5">
    <source>
        <dbReference type="ARBA" id="ARBA00022801"/>
    </source>
</evidence>
<dbReference type="Gene3D" id="1.25.40.20">
    <property type="entry name" value="Ankyrin repeat-containing domain"/>
    <property type="match status" value="1"/>
</dbReference>
<dbReference type="GO" id="GO:0006537">
    <property type="term" value="P:glutamate biosynthetic process"/>
    <property type="evidence" value="ECO:0007669"/>
    <property type="project" value="TreeGrafter"/>
</dbReference>
<dbReference type="SMART" id="SM00248">
    <property type="entry name" value="ANK"/>
    <property type="match status" value="2"/>
</dbReference>
<dbReference type="InterPro" id="IPR041541">
    <property type="entry name" value="Glutaminase_EF-hand"/>
</dbReference>
<evidence type="ECO:0000256" key="3">
    <source>
        <dbReference type="ARBA" id="ARBA00012918"/>
    </source>
</evidence>
<dbReference type="Gene3D" id="1.10.238.210">
    <property type="match status" value="1"/>
</dbReference>
<proteinExistence type="inferred from homology"/>
<evidence type="ECO:0000313" key="10">
    <source>
        <dbReference type="Proteomes" id="UP000001307"/>
    </source>
</evidence>
<keyword evidence="10" id="KW-1185">Reference proteome</keyword>
<organism evidence="9">
    <name type="scientific">Oikopleura dioica</name>
    <name type="common">Tunicate</name>
    <dbReference type="NCBI Taxonomy" id="34765"/>
    <lineage>
        <taxon>Eukaryota</taxon>
        <taxon>Metazoa</taxon>
        <taxon>Chordata</taxon>
        <taxon>Tunicata</taxon>
        <taxon>Appendicularia</taxon>
        <taxon>Copelata</taxon>
        <taxon>Oikopleuridae</taxon>
        <taxon>Oikopleura</taxon>
    </lineage>
</organism>
<dbReference type="Gene3D" id="3.40.710.10">
    <property type="entry name" value="DD-peptidase/beta-lactamase superfamily"/>
    <property type="match status" value="1"/>
</dbReference>
<dbReference type="GO" id="GO:0006543">
    <property type="term" value="P:L-glutamine catabolic process"/>
    <property type="evidence" value="ECO:0007669"/>
    <property type="project" value="TreeGrafter"/>
</dbReference>
<sequence>MVLNTAKRNRVMTKFRKIVHEIGRQRLGTDFDTKCEHPLSLADLKPRDSTEDSQNQFSRSIKNSSSFVFTAMFSWDLLIYRSLSTSDDVLEEFREIGRISAGDEEVERGIFDRSKTPQGNLDRQRFIRVIRRTGLQLDDPRLDQIRRNIDECHNFIMDNIDDDGVDHGIDFLCFRGIINNHQDVLYQAFNNQFVISDFPTFLGDIRQMYVEASDIHEGDFTNYTEYLKEYHNSDEWGISFCSVDGQRAGFGSNKQMFTLQSLMNPFLYAMSLDDMGPEKIHSIVGQETSGGQYNVIKLDDKGRPHNAMANAGAILLSSLYKQSLNKSERHGTFLAALRKVGGLKGSAETSLSFDYAAFMSEREDCHRNSSICYYLREKKCIDRKMDVEQVLDVYTQMCNVTVNTDSLSVLAATLANGGICPITGEQCFSNDAVKSTLSCMLAAGMNDHSGIWAFTIGLPAKSGISGGTMIIVPNVMGIALYSPKIDKSANSARAAHFATALNSKFHFHEYDPVRLKSTNFLNNSESDANQLIKLMIAAENNDVNRLIFAFINGFDLSKPGYEDITLLHMAAAKGNLETIVFLISKAKVFSEPLDHSNRTPLDYALKHGHQDIIDFLRKSSNVSSRNPSVVKTDVDATSQIPGKIKSRMNSLTITSASEDDDHYGVLDY</sequence>
<name>E4WYL5_OIKDI</name>
<dbReference type="InterPro" id="IPR002110">
    <property type="entry name" value="Ankyrin_rpt"/>
</dbReference>
<evidence type="ECO:0000256" key="1">
    <source>
        <dbReference type="ARBA" id="ARBA00011076"/>
    </source>
</evidence>
<dbReference type="InterPro" id="IPR036770">
    <property type="entry name" value="Ankyrin_rpt-contain_sf"/>
</dbReference>
<dbReference type="Pfam" id="PF04960">
    <property type="entry name" value="Glutaminase"/>
    <property type="match status" value="1"/>
</dbReference>
<dbReference type="PANTHER" id="PTHR12544:SF29">
    <property type="entry name" value="GLUTAMINASE"/>
    <property type="match status" value="1"/>
</dbReference>
<accession>E4WYL5</accession>
<dbReference type="Pfam" id="PF17959">
    <property type="entry name" value="EF-hand_14"/>
    <property type="match status" value="1"/>
</dbReference>
<evidence type="ECO:0000256" key="4">
    <source>
        <dbReference type="ARBA" id="ARBA00022737"/>
    </source>
</evidence>
<evidence type="ECO:0000259" key="8">
    <source>
        <dbReference type="Pfam" id="PF17959"/>
    </source>
</evidence>
<dbReference type="OrthoDB" id="432407at2759"/>
<evidence type="ECO:0000256" key="7">
    <source>
        <dbReference type="ARBA" id="ARBA00049534"/>
    </source>
</evidence>
<dbReference type="AlphaFoldDB" id="E4WYL5"/>
<dbReference type="SUPFAM" id="SSF48403">
    <property type="entry name" value="Ankyrin repeat"/>
    <property type="match status" value="1"/>
</dbReference>
<protein>
    <recommendedName>
        <fullName evidence="3">glutaminase</fullName>
        <ecNumber evidence="3">3.5.1.2</ecNumber>
    </recommendedName>
</protein>
<comment type="similarity">
    <text evidence="1">Belongs to the glutaminase family.</text>
</comment>
<dbReference type="EC" id="3.5.1.2" evidence="3"/>
<dbReference type="InterPro" id="IPR012338">
    <property type="entry name" value="Beta-lactam/transpept-like"/>
</dbReference>
<keyword evidence="4" id="KW-0677">Repeat</keyword>
<comment type="catalytic activity">
    <reaction evidence="7">
        <text>L-glutamine + H2O = L-glutamate + NH4(+)</text>
        <dbReference type="Rhea" id="RHEA:15889"/>
        <dbReference type="ChEBI" id="CHEBI:15377"/>
        <dbReference type="ChEBI" id="CHEBI:28938"/>
        <dbReference type="ChEBI" id="CHEBI:29985"/>
        <dbReference type="ChEBI" id="CHEBI:58359"/>
        <dbReference type="EC" id="3.5.1.2"/>
    </reaction>
</comment>
<evidence type="ECO:0000256" key="6">
    <source>
        <dbReference type="ARBA" id="ARBA00023043"/>
    </source>
</evidence>
<evidence type="ECO:0000313" key="9">
    <source>
        <dbReference type="EMBL" id="CBY22779.1"/>
    </source>
</evidence>
<dbReference type="Proteomes" id="UP000001307">
    <property type="component" value="Unassembled WGS sequence"/>
</dbReference>
<dbReference type="InParanoid" id="E4WYL5"/>
<gene>
    <name evidence="9" type="ORF">GSOID_T00013553001</name>
</gene>
<keyword evidence="5" id="KW-0378">Hydrolase</keyword>
<dbReference type="SUPFAM" id="SSF56601">
    <property type="entry name" value="beta-lactamase/transpeptidase-like"/>
    <property type="match status" value="1"/>
</dbReference>
<evidence type="ECO:0000256" key="2">
    <source>
        <dbReference type="ARBA" id="ARBA00011881"/>
    </source>
</evidence>
<dbReference type="Pfam" id="PF12796">
    <property type="entry name" value="Ank_2"/>
    <property type="match status" value="1"/>
</dbReference>
<reference evidence="9" key="1">
    <citation type="journal article" date="2010" name="Science">
        <title>Plasticity of animal genome architecture unmasked by rapid evolution of a pelagic tunicate.</title>
        <authorList>
            <person name="Denoeud F."/>
            <person name="Henriet S."/>
            <person name="Mungpakdee S."/>
            <person name="Aury J.M."/>
            <person name="Da Silva C."/>
            <person name="Brinkmann H."/>
            <person name="Mikhaleva J."/>
            <person name="Olsen L.C."/>
            <person name="Jubin C."/>
            <person name="Canestro C."/>
            <person name="Bouquet J.M."/>
            <person name="Danks G."/>
            <person name="Poulain J."/>
            <person name="Campsteijn C."/>
            <person name="Adamski M."/>
            <person name="Cross I."/>
            <person name="Yadetie F."/>
            <person name="Muffato M."/>
            <person name="Louis A."/>
            <person name="Butcher S."/>
            <person name="Tsagkogeorga G."/>
            <person name="Konrad A."/>
            <person name="Singh S."/>
            <person name="Jensen M.F."/>
            <person name="Cong E.H."/>
            <person name="Eikeseth-Otteraa H."/>
            <person name="Noel B."/>
            <person name="Anthouard V."/>
            <person name="Porcel B.M."/>
            <person name="Kachouri-Lafond R."/>
            <person name="Nishino A."/>
            <person name="Ugolini M."/>
            <person name="Chourrout P."/>
            <person name="Nishida H."/>
            <person name="Aasland R."/>
            <person name="Huzurbazar S."/>
            <person name="Westhof E."/>
            <person name="Delsuc F."/>
            <person name="Lehrach H."/>
            <person name="Reinhardt R."/>
            <person name="Weissenbach J."/>
            <person name="Roy S.W."/>
            <person name="Artiguenave F."/>
            <person name="Postlethwait J.H."/>
            <person name="Manak J.R."/>
            <person name="Thompson E.M."/>
            <person name="Jaillon O."/>
            <person name="Du Pasquier L."/>
            <person name="Boudinot P."/>
            <person name="Liberles D.A."/>
            <person name="Volff J.N."/>
            <person name="Philippe H."/>
            <person name="Lenhard B."/>
            <person name="Roest Crollius H."/>
            <person name="Wincker P."/>
            <person name="Chourrout D."/>
        </authorList>
    </citation>
    <scope>NUCLEOTIDE SEQUENCE [LARGE SCALE GENOMIC DNA]</scope>
</reference>